<dbReference type="Proteomes" id="UP001597058">
    <property type="component" value="Unassembled WGS sequence"/>
</dbReference>
<sequence length="145" mass="14950">MTSSEGSGIITTEPVPDLYLSLLLTMVESGESVTSMSITLGTASGVIGGNPVSRDAGKSLWTETVLTKANAGAGSMGLFPDTVDHLLEQAQEDASGHGASAQHGPRFVHLKDVTLFVPGASPVTLPFWRGRLSSVAGWTLGKLGV</sequence>
<protein>
    <submittedName>
        <fullName evidence="1">Uncharacterized protein</fullName>
    </submittedName>
</protein>
<comment type="caution">
    <text evidence="1">The sequence shown here is derived from an EMBL/GenBank/DDBJ whole genome shotgun (WGS) entry which is preliminary data.</text>
</comment>
<dbReference type="RefSeq" id="WP_381240039.1">
    <property type="nucleotide sequence ID" value="NZ_JBHSKH010000079.1"/>
</dbReference>
<evidence type="ECO:0000313" key="1">
    <source>
        <dbReference type="EMBL" id="MFD1312938.1"/>
    </source>
</evidence>
<reference evidence="2" key="1">
    <citation type="journal article" date="2019" name="Int. J. Syst. Evol. Microbiol.">
        <title>The Global Catalogue of Microorganisms (GCM) 10K type strain sequencing project: providing services to taxonomists for standard genome sequencing and annotation.</title>
        <authorList>
            <consortium name="The Broad Institute Genomics Platform"/>
            <consortium name="The Broad Institute Genome Sequencing Center for Infectious Disease"/>
            <person name="Wu L."/>
            <person name="Ma J."/>
        </authorList>
    </citation>
    <scope>NUCLEOTIDE SEQUENCE [LARGE SCALE GENOMIC DNA]</scope>
    <source>
        <strain evidence="2">CGMCC 4.7020</strain>
    </source>
</reference>
<keyword evidence="2" id="KW-1185">Reference proteome</keyword>
<organism evidence="1 2">
    <name type="scientific">Streptomyces kaempferi</name>
    <dbReference type="NCBI Taxonomy" id="333725"/>
    <lineage>
        <taxon>Bacteria</taxon>
        <taxon>Bacillati</taxon>
        <taxon>Actinomycetota</taxon>
        <taxon>Actinomycetes</taxon>
        <taxon>Kitasatosporales</taxon>
        <taxon>Streptomycetaceae</taxon>
        <taxon>Streptomyces</taxon>
    </lineage>
</organism>
<dbReference type="EMBL" id="JBHTMM010000147">
    <property type="protein sequence ID" value="MFD1312938.1"/>
    <property type="molecule type" value="Genomic_DNA"/>
</dbReference>
<accession>A0ABW3XTM5</accession>
<name>A0ABW3XTM5_9ACTN</name>
<proteinExistence type="predicted"/>
<gene>
    <name evidence="1" type="ORF">ACFQ5X_45220</name>
</gene>
<evidence type="ECO:0000313" key="2">
    <source>
        <dbReference type="Proteomes" id="UP001597058"/>
    </source>
</evidence>